<feature type="compositionally biased region" description="Polar residues" evidence="7">
    <location>
        <begin position="76"/>
        <end position="103"/>
    </location>
</feature>
<gene>
    <name evidence="9" type="ORF">AAE3_LOCUS11519</name>
</gene>
<proteinExistence type="predicted"/>
<feature type="region of interest" description="Disordered" evidence="7">
    <location>
        <begin position="19"/>
        <end position="53"/>
    </location>
</feature>
<feature type="coiled-coil region" evidence="6">
    <location>
        <begin position="1314"/>
        <end position="1572"/>
    </location>
</feature>
<feature type="region of interest" description="Disordered" evidence="7">
    <location>
        <begin position="76"/>
        <end position="276"/>
    </location>
</feature>
<dbReference type="Gene3D" id="1.10.287.1490">
    <property type="match status" value="1"/>
</dbReference>
<feature type="compositionally biased region" description="Basic and acidic residues" evidence="7">
    <location>
        <begin position="341"/>
        <end position="363"/>
    </location>
</feature>
<keyword evidence="3" id="KW-0597">Phosphoprotein</keyword>
<keyword evidence="2" id="KW-0963">Cytoplasm</keyword>
<accession>A0A8S0XZ32</accession>
<evidence type="ECO:0000259" key="8">
    <source>
        <dbReference type="Pfam" id="PF10495"/>
    </source>
</evidence>
<keyword evidence="5" id="KW-0206">Cytoskeleton</keyword>
<organism evidence="9 10">
    <name type="scientific">Cyclocybe aegerita</name>
    <name type="common">Black poplar mushroom</name>
    <name type="synonym">Agrocybe aegerita</name>
    <dbReference type="NCBI Taxonomy" id="1973307"/>
    <lineage>
        <taxon>Eukaryota</taxon>
        <taxon>Fungi</taxon>
        <taxon>Dikarya</taxon>
        <taxon>Basidiomycota</taxon>
        <taxon>Agaricomycotina</taxon>
        <taxon>Agaricomycetes</taxon>
        <taxon>Agaricomycetidae</taxon>
        <taxon>Agaricales</taxon>
        <taxon>Agaricineae</taxon>
        <taxon>Bolbitiaceae</taxon>
        <taxon>Cyclocybe</taxon>
    </lineage>
</organism>
<feature type="compositionally biased region" description="Polar residues" evidence="7">
    <location>
        <begin position="204"/>
        <end position="213"/>
    </location>
</feature>
<feature type="region of interest" description="Disordered" evidence="7">
    <location>
        <begin position="1200"/>
        <end position="1221"/>
    </location>
</feature>
<dbReference type="Proteomes" id="UP000467700">
    <property type="component" value="Unassembled WGS sequence"/>
</dbReference>
<sequence length="1677" mass="187548">MATMLETPSRIWRRIEAIEEQDMPSLPSLPPFEDSTGEDELQNVEMNEESGHNMDTLSTRIHSTPASTTHHNITSTFRAPGSSSSAARFAQSIESRSNRSLTGPLSVRGMSSRRSHHDSFEVPSLPHIELAAATGHYSDETDEDMESRSSVSEVYLPPEEDESPDGGDRDFSLTDALESVSRSGSPPFLPHVSREDTPKKGQEFSFSATSESKPSPFEKYRNVALRRTNPRARTPSLSRTSSSPTTSPTQSTPRSNRSLVLPPSNAPSPILAARVPLPRSRTASPAVMVHNPQGAEEEQSISEQTFSNDTHETRSMDITDVHISPPRLNDDEQDGDILTETESHEQSQHHEQQSHTTHDDREPTFSSEGDATPYAINTNAATQNASTFSSLSQSIAFTPTPAFPRPRPRARFDLPPPPSDVLATPAPRVEAETTQQPDDDVLATPFNKRPSFLLSVINSTARPRMTAGTPHPRRFAAPSVAESTPAPISAETTSAPNLQSALAGVTPRPRIAIARRSSHPTTSASSGSRPSISPGNARPAMWATPAHSSPYDGAGDRASFISTASSHDLTTHQRANTSFDPAMGFGAGALGHGVGRFNAGKLNTYLHGLNRRLQEENEALVERLRRLEEEKNGGQPGDKSSADSDRRLSGGRRRSSVGTTLGNVQEDMAEAWLEEKAELEEVIEAFRTEATTYMAEKEEAENALQQEKDEREKDKVQWRERMAEVERGVSGIVTGLEEKLVAAEKETKRIEQEATRQLKEMERAAVSLEGERDVAMDRASKAERLLENGKDLGGALKEANERVAQVMADLRNANAQIKQLGDQVMEYDSRIDELEAAQKEDAAIISDLEHELAAASDALADERVRVRDLGGSVRKLNEDLANTKEYVQELESDAAIADQQMGELKKDMDAAQETIKMMSITKQQNSQDIEALEREAEEAQERVRDMQTALEEAERQSANDQEVLAHLRAKVASLERERERSRDISAPPVQVGPSEAEYDALENEFNDAEKEIARLNALLNQSPARKAIDMAKDIKIEMLEREKEELLERNRALRMTFNEFSTPNKIINSSGISPIHRQVLSMSIRAPKTPGAPLKDLSWLNSIHDPSVSPLVSEIGRLQQELDRANESIDDKLDKLEDAGLGVVGLTKMLEDARAKIILLEDEIARLNRREERKIRRLARARCQKCNIKLDLRSLTQADESSFDIPKDNLPNEPPTPPTRTSEALKANIQAVNNHLEQLKKQWEHEKEKLMGEKAVLENAANRLNGQVKSSQEQARKVAESSRAVDKAKANAQNVGNILTVSLNGLTAIDFQELEKAKQTILVLENELTSERSRLRALVAEQERKEREKKQILVDMQRAESDMDLVKEEFQKAKKENASLEKELRENANAEQKARHLEVRVAEKLETIERLRQERSLLAADYKELQQRFTAVSETANKLRKEYAAHSTSHDNRRHELDLHRLEIDELRRALDDRAGDLQRAEQEKEKVLSEKHNVVRTVAALEADLKRVRRDAEAFGRDLKLLRAEKEKLEAKSKEELSKAERAKKQAQTQIRLLNEQLEMQKDETAKASEQTKRHVCAADETQVSELKLQHNKECKGLIIQIRYLKAKFTRESTFRNDLTYQKQYLLILLAQFEKSERTIFASIARIGFPVAPPPLRRVPKLKSVVLTAVFFLRVR</sequence>
<feature type="compositionally biased region" description="Acidic residues" evidence="7">
    <location>
        <begin position="35"/>
        <end position="48"/>
    </location>
</feature>
<dbReference type="EMBL" id="CACVBS010000076">
    <property type="protein sequence ID" value="CAA7269241.1"/>
    <property type="molecule type" value="Genomic_DNA"/>
</dbReference>
<reference evidence="9 10" key="1">
    <citation type="submission" date="2020-01" db="EMBL/GenBank/DDBJ databases">
        <authorList>
            <person name="Gupta K D."/>
        </authorList>
    </citation>
    <scope>NUCLEOTIDE SEQUENCE [LARGE SCALE GENOMIC DNA]</scope>
</reference>
<feature type="region of interest" description="Disordered" evidence="7">
    <location>
        <begin position="397"/>
        <end position="424"/>
    </location>
</feature>
<evidence type="ECO:0000256" key="6">
    <source>
        <dbReference type="SAM" id="Coils"/>
    </source>
</evidence>
<feature type="compositionally biased region" description="Low complexity" evidence="7">
    <location>
        <begin position="519"/>
        <end position="535"/>
    </location>
</feature>
<feature type="region of interest" description="Disordered" evidence="7">
    <location>
        <begin position="292"/>
        <end position="372"/>
    </location>
</feature>
<dbReference type="PANTHER" id="PTHR18887:SF5">
    <property type="entry name" value="GOLGIN SUBFAMILY B MEMBER 1-LIKE"/>
    <property type="match status" value="1"/>
</dbReference>
<feature type="coiled-coil region" evidence="6">
    <location>
        <begin position="669"/>
        <end position="1056"/>
    </location>
</feature>
<dbReference type="OrthoDB" id="2020852at2759"/>
<evidence type="ECO:0000256" key="7">
    <source>
        <dbReference type="SAM" id="MobiDB-lite"/>
    </source>
</evidence>
<dbReference type="PANTHER" id="PTHR18887">
    <property type="entry name" value="GOLGI-ASSOCIATED PROTEIN GCP360-RELATED"/>
    <property type="match status" value="1"/>
</dbReference>
<feature type="coiled-coil region" evidence="6">
    <location>
        <begin position="1115"/>
        <end position="1184"/>
    </location>
</feature>
<keyword evidence="4 6" id="KW-0175">Coiled coil</keyword>
<feature type="compositionally biased region" description="Low complexity" evidence="7">
    <location>
        <begin position="231"/>
        <end position="258"/>
    </location>
</feature>
<dbReference type="Pfam" id="PF10495">
    <property type="entry name" value="PACT_coil_coil"/>
    <property type="match status" value="1"/>
</dbReference>
<feature type="region of interest" description="Disordered" evidence="7">
    <location>
        <begin position="463"/>
        <end position="555"/>
    </location>
</feature>
<evidence type="ECO:0000256" key="5">
    <source>
        <dbReference type="ARBA" id="ARBA00023212"/>
    </source>
</evidence>
<comment type="caution">
    <text evidence="9">The sequence shown here is derived from an EMBL/GenBank/DDBJ whole genome shotgun (WGS) entry which is preliminary data.</text>
</comment>
<feature type="domain" description="Pericentrin/AKAP-450 centrosomal targeting" evidence="8">
    <location>
        <begin position="1609"/>
        <end position="1677"/>
    </location>
</feature>
<dbReference type="InterPro" id="IPR026202">
    <property type="entry name" value="GOLGB1"/>
</dbReference>
<evidence type="ECO:0000313" key="10">
    <source>
        <dbReference type="Proteomes" id="UP000467700"/>
    </source>
</evidence>
<protein>
    <recommendedName>
        <fullName evidence="8">Pericentrin/AKAP-450 centrosomal targeting domain-containing protein</fullName>
    </recommendedName>
</protein>
<feature type="compositionally biased region" description="Basic and acidic residues" evidence="7">
    <location>
        <begin position="192"/>
        <end position="202"/>
    </location>
</feature>
<comment type="subcellular location">
    <subcellularLocation>
        <location evidence="1">Cytoplasm</location>
        <location evidence="1">Cytoskeleton</location>
        <location evidence="1">Microtubule organizing center</location>
    </subcellularLocation>
</comment>
<dbReference type="InterPro" id="IPR019528">
    <property type="entry name" value="PACT_domain"/>
</dbReference>
<evidence type="ECO:0000256" key="3">
    <source>
        <dbReference type="ARBA" id="ARBA00022553"/>
    </source>
</evidence>
<evidence type="ECO:0000256" key="2">
    <source>
        <dbReference type="ARBA" id="ARBA00022490"/>
    </source>
</evidence>
<evidence type="ECO:0000313" key="9">
    <source>
        <dbReference type="EMBL" id="CAA7269241.1"/>
    </source>
</evidence>
<feature type="compositionally biased region" description="Basic and acidic residues" evidence="7">
    <location>
        <begin position="309"/>
        <end position="320"/>
    </location>
</feature>
<name>A0A8S0XZ32_CYCAE</name>
<dbReference type="GO" id="GO:0005815">
    <property type="term" value="C:microtubule organizing center"/>
    <property type="evidence" value="ECO:0007669"/>
    <property type="project" value="UniProtKB-SubCell"/>
</dbReference>
<dbReference type="GO" id="GO:0005794">
    <property type="term" value="C:Golgi apparatus"/>
    <property type="evidence" value="ECO:0007669"/>
    <property type="project" value="InterPro"/>
</dbReference>
<evidence type="ECO:0000256" key="1">
    <source>
        <dbReference type="ARBA" id="ARBA00004267"/>
    </source>
</evidence>
<keyword evidence="10" id="KW-1185">Reference proteome</keyword>
<feature type="coiled-coil region" evidence="6">
    <location>
        <begin position="1222"/>
        <end position="1274"/>
    </location>
</feature>
<evidence type="ECO:0000256" key="4">
    <source>
        <dbReference type="ARBA" id="ARBA00023054"/>
    </source>
</evidence>
<feature type="compositionally biased region" description="Polar residues" evidence="7">
    <location>
        <begin position="490"/>
        <end position="500"/>
    </location>
</feature>
<feature type="region of interest" description="Disordered" evidence="7">
    <location>
        <begin position="627"/>
        <end position="663"/>
    </location>
</feature>